<evidence type="ECO:0000256" key="6">
    <source>
        <dbReference type="ARBA" id="ARBA00022792"/>
    </source>
</evidence>
<keyword evidence="7" id="KW-0249">Electron transport</keyword>
<keyword evidence="8 12" id="KW-1133">Transmembrane helix</keyword>
<dbReference type="FunFam" id="1.20.5.260:FF:000001">
    <property type="entry name" value="Cytochrome b-c1 complex subunit 9"/>
    <property type="match status" value="1"/>
</dbReference>
<evidence type="ECO:0000256" key="11">
    <source>
        <dbReference type="ARBA" id="ARBA00044247"/>
    </source>
</evidence>
<evidence type="ECO:0000256" key="8">
    <source>
        <dbReference type="ARBA" id="ARBA00022989"/>
    </source>
</evidence>
<dbReference type="EMBL" id="JAWDJX010000002">
    <property type="protein sequence ID" value="KAK3058245.1"/>
    <property type="molecule type" value="Genomic_DNA"/>
</dbReference>
<comment type="similarity">
    <text evidence="2">Belongs to the UQCR10/QCR9 family.</text>
</comment>
<feature type="transmembrane region" description="Helical" evidence="12">
    <location>
        <begin position="36"/>
        <end position="56"/>
    </location>
</feature>
<evidence type="ECO:0000256" key="5">
    <source>
        <dbReference type="ARBA" id="ARBA00022692"/>
    </source>
</evidence>
<dbReference type="PANTHER" id="PTHR12980">
    <property type="entry name" value="UBIQUINOL-CYTOCHROME C REDUCTASE COMPLEX, SUBUNIT X"/>
    <property type="match status" value="1"/>
</dbReference>
<evidence type="ECO:0000256" key="10">
    <source>
        <dbReference type="ARBA" id="ARBA00023136"/>
    </source>
</evidence>
<reference evidence="13" key="1">
    <citation type="submission" date="2023-04" db="EMBL/GenBank/DDBJ databases">
        <title>Black Yeasts Isolated from many extreme environments.</title>
        <authorList>
            <person name="Coleine C."/>
            <person name="Stajich J.E."/>
            <person name="Selbmann L."/>
        </authorList>
    </citation>
    <scope>NUCLEOTIDE SEQUENCE</scope>
    <source>
        <strain evidence="13">CCFEE 5312</strain>
    </source>
</reference>
<keyword evidence="10 12" id="KW-0472">Membrane</keyword>
<gene>
    <name evidence="13" type="primary">QCR9</name>
    <name evidence="13" type="ORF">LTR09_001323</name>
</gene>
<keyword evidence="14" id="KW-1185">Reference proteome</keyword>
<keyword evidence="6" id="KW-0999">Mitochondrion inner membrane</keyword>
<evidence type="ECO:0000256" key="7">
    <source>
        <dbReference type="ARBA" id="ARBA00022982"/>
    </source>
</evidence>
<dbReference type="GO" id="GO:0005743">
    <property type="term" value="C:mitochondrial inner membrane"/>
    <property type="evidence" value="ECO:0007669"/>
    <property type="project" value="UniProtKB-SubCell"/>
</dbReference>
<evidence type="ECO:0000313" key="14">
    <source>
        <dbReference type="Proteomes" id="UP001271007"/>
    </source>
</evidence>
<keyword evidence="4" id="KW-0679">Respiratory chain</keyword>
<comment type="subcellular location">
    <subcellularLocation>
        <location evidence="1">Mitochondrion inner membrane</location>
        <topology evidence="1">Single-pass membrane protein</topology>
    </subcellularLocation>
</comment>
<dbReference type="PANTHER" id="PTHR12980:SF0">
    <property type="entry name" value="CYTOCHROME B-C1 COMPLEX SUBUNIT 9"/>
    <property type="match status" value="1"/>
</dbReference>
<keyword evidence="3" id="KW-0813">Transport</keyword>
<dbReference type="Pfam" id="PF05365">
    <property type="entry name" value="UCR_UQCRX_QCR9"/>
    <property type="match status" value="1"/>
</dbReference>
<dbReference type="GO" id="GO:0045275">
    <property type="term" value="C:respiratory chain complex III"/>
    <property type="evidence" value="ECO:0007669"/>
    <property type="project" value="InterPro"/>
</dbReference>
<evidence type="ECO:0000256" key="2">
    <source>
        <dbReference type="ARBA" id="ARBA00007856"/>
    </source>
</evidence>
<dbReference type="Gene3D" id="1.20.5.260">
    <property type="entry name" value="Cytochrome b-c1 complex subunit 9"/>
    <property type="match status" value="1"/>
</dbReference>
<evidence type="ECO:0000313" key="13">
    <source>
        <dbReference type="EMBL" id="KAK3058245.1"/>
    </source>
</evidence>
<name>A0AAJ0GIP4_9PEZI</name>
<dbReference type="Proteomes" id="UP001271007">
    <property type="component" value="Unassembled WGS sequence"/>
</dbReference>
<dbReference type="SUPFAM" id="SSF81514">
    <property type="entry name" value="Subunit X (non-heme 7 kDa protein) of cytochrome bc1 complex (Ubiquinol-cytochrome c reductase)"/>
    <property type="match status" value="1"/>
</dbReference>
<proteinExistence type="inferred from homology"/>
<evidence type="ECO:0000256" key="9">
    <source>
        <dbReference type="ARBA" id="ARBA00023128"/>
    </source>
</evidence>
<evidence type="ECO:0000256" key="3">
    <source>
        <dbReference type="ARBA" id="ARBA00022448"/>
    </source>
</evidence>
<dbReference type="InterPro" id="IPR036656">
    <property type="entry name" value="QCR9_sf"/>
</dbReference>
<dbReference type="AlphaFoldDB" id="A0AAJ0GIP4"/>
<protein>
    <recommendedName>
        <fullName evidence="11">Complex III subunit 9</fullName>
    </recommendedName>
</protein>
<dbReference type="InterPro" id="IPR008027">
    <property type="entry name" value="QCR9"/>
</dbReference>
<keyword evidence="9" id="KW-0496">Mitochondrion</keyword>
<organism evidence="13 14">
    <name type="scientific">Extremus antarcticus</name>
    <dbReference type="NCBI Taxonomy" id="702011"/>
    <lineage>
        <taxon>Eukaryota</taxon>
        <taxon>Fungi</taxon>
        <taxon>Dikarya</taxon>
        <taxon>Ascomycota</taxon>
        <taxon>Pezizomycotina</taxon>
        <taxon>Dothideomycetes</taxon>
        <taxon>Dothideomycetidae</taxon>
        <taxon>Mycosphaerellales</taxon>
        <taxon>Extremaceae</taxon>
        <taxon>Extremus</taxon>
    </lineage>
</organism>
<accession>A0AAJ0GIP4</accession>
<keyword evidence="5 12" id="KW-0812">Transmembrane</keyword>
<evidence type="ECO:0000256" key="12">
    <source>
        <dbReference type="SAM" id="Phobius"/>
    </source>
</evidence>
<evidence type="ECO:0000256" key="1">
    <source>
        <dbReference type="ARBA" id="ARBA00004434"/>
    </source>
</evidence>
<evidence type="ECO:0000256" key="4">
    <source>
        <dbReference type="ARBA" id="ARBA00022660"/>
    </source>
</evidence>
<comment type="caution">
    <text evidence="13">The sequence shown here is derived from an EMBL/GenBank/DDBJ whole genome shotgun (WGS) entry which is preliminary data.</text>
</comment>
<sequence length="90" mass="10021">MATMLSGIYKCVVATSNSKPMARTNSSTSSIIKRNAVFLTTIFAGAFATNIVFNIGMDSMWDQINKGRQWKDIKQRYMGDQEGGEDDDDE</sequence>
<dbReference type="GO" id="GO:0006122">
    <property type="term" value="P:mitochondrial electron transport, ubiquinol to cytochrome c"/>
    <property type="evidence" value="ECO:0007669"/>
    <property type="project" value="InterPro"/>
</dbReference>